<evidence type="ECO:0000256" key="12">
    <source>
        <dbReference type="PIRSR" id="PIRSR602401-1"/>
    </source>
</evidence>
<dbReference type="EMBL" id="HG792015">
    <property type="protein sequence ID" value="CDM28622.1"/>
    <property type="molecule type" value="Genomic_DNA"/>
</dbReference>
<evidence type="ECO:0000256" key="13">
    <source>
        <dbReference type="RuleBase" id="RU000461"/>
    </source>
</evidence>
<feature type="transmembrane region" description="Helical" evidence="14">
    <location>
        <begin position="12"/>
        <end position="35"/>
    </location>
</feature>
<keyword evidence="10 13" id="KW-0503">Monooxygenase</keyword>
<dbReference type="PROSITE" id="PS00086">
    <property type="entry name" value="CYTOCHROME_P450"/>
    <property type="match status" value="1"/>
</dbReference>
<dbReference type="Gene3D" id="1.10.630.10">
    <property type="entry name" value="Cytochrome P450"/>
    <property type="match status" value="1"/>
</dbReference>
<dbReference type="Pfam" id="PF00067">
    <property type="entry name" value="p450"/>
    <property type="match status" value="1"/>
</dbReference>
<dbReference type="GO" id="GO:0020037">
    <property type="term" value="F:heme binding"/>
    <property type="evidence" value="ECO:0007669"/>
    <property type="project" value="InterPro"/>
</dbReference>
<evidence type="ECO:0000256" key="10">
    <source>
        <dbReference type="ARBA" id="ARBA00023033"/>
    </source>
</evidence>
<evidence type="ECO:0000256" key="11">
    <source>
        <dbReference type="ARBA" id="ARBA00023136"/>
    </source>
</evidence>
<proteinExistence type="inferred from homology"/>
<evidence type="ECO:0000256" key="14">
    <source>
        <dbReference type="SAM" id="Phobius"/>
    </source>
</evidence>
<evidence type="ECO:0000256" key="9">
    <source>
        <dbReference type="ARBA" id="ARBA00023004"/>
    </source>
</evidence>
<dbReference type="STRING" id="1365484.W6QG43"/>
<dbReference type="OrthoDB" id="1470350at2759"/>
<dbReference type="PANTHER" id="PTHR24305:SF210">
    <property type="entry name" value="CYTOCHROME P450 MONOOXYGENASE ASQL-RELATED"/>
    <property type="match status" value="1"/>
</dbReference>
<comment type="cofactor">
    <cofactor evidence="1 12">
        <name>heme</name>
        <dbReference type="ChEBI" id="CHEBI:30413"/>
    </cofactor>
</comment>
<keyword evidence="7 14" id="KW-1133">Transmembrane helix</keyword>
<dbReference type="FunFam" id="1.10.630.10:FF:000158">
    <property type="entry name" value="Cytochrome P450, putative (Eurofung)"/>
    <property type="match status" value="1"/>
</dbReference>
<evidence type="ECO:0000256" key="8">
    <source>
        <dbReference type="ARBA" id="ARBA00023002"/>
    </source>
</evidence>
<evidence type="ECO:0000313" key="16">
    <source>
        <dbReference type="Proteomes" id="UP000030686"/>
    </source>
</evidence>
<keyword evidence="8 13" id="KW-0560">Oxidoreductase</keyword>
<comment type="subcellular location">
    <subcellularLocation>
        <location evidence="2">Membrane</location>
    </subcellularLocation>
</comment>
<dbReference type="InterPro" id="IPR002401">
    <property type="entry name" value="Cyt_P450_E_grp-I"/>
</dbReference>
<dbReference type="CDD" id="cd11058">
    <property type="entry name" value="CYP60B-like"/>
    <property type="match status" value="1"/>
</dbReference>
<gene>
    <name evidence="15" type="ORF">PROQFM164_S01g002433</name>
</gene>
<dbReference type="InterPro" id="IPR017972">
    <property type="entry name" value="Cyt_P450_CS"/>
</dbReference>
<dbReference type="Proteomes" id="UP000030686">
    <property type="component" value="Unassembled WGS sequence"/>
</dbReference>
<keyword evidence="6 12" id="KW-0479">Metal-binding</keyword>
<keyword evidence="5 14" id="KW-0812">Transmembrane</keyword>
<sequence>MLSQFRINGLRGGLYMAITSWTTLGLLLAFIIFAFNVVRTVYRLWFHPLSRYPGPKLAAATHLWYAYHWMGGRYPFSIEEAHQKYGDVVRIAPNELSFSTAQSFQDIYGHATSKDHNTFIKGTFYEHPQPEPGIVAERDPEKHRETRKLLSHGFSARALKTQESIIHDYTNLFVSQLKKHGTENALNMREWFNYLSFDIIGELAFAEPFGAIKSAKSHFWIDTIHDAGILVCLFEIGRRLPLLWPVLLFALPANIKKKFDLFLAYSRDLVRARVARKDTVTREDFFARLLADKSENKSEEWLMAQANVLVIAGSDTTATALATITYYLAANQDKLWHLQQEIRRTFEDSSSITSDSLQGLPYLNAIIEEGLRICPPTSFGLPRISPGALVDGHMVPAGTTVSTASWTTAHREDYFRNARGFHPERWLATTQPLADVRFKEDNQTASRPFSLGARGCLGVNLAYMETRMTLAKLAWHFDMDLVNQSSLDWERDLRFEGFWKLPTPEVRFIPVER</sequence>
<keyword evidence="11 14" id="KW-0472">Membrane</keyword>
<dbReference type="InterPro" id="IPR050121">
    <property type="entry name" value="Cytochrome_P450_monoxygenase"/>
</dbReference>
<keyword evidence="4 12" id="KW-0349">Heme</keyword>
<evidence type="ECO:0000256" key="1">
    <source>
        <dbReference type="ARBA" id="ARBA00001971"/>
    </source>
</evidence>
<organism evidence="15 16">
    <name type="scientific">Penicillium roqueforti (strain FM164)</name>
    <dbReference type="NCBI Taxonomy" id="1365484"/>
    <lineage>
        <taxon>Eukaryota</taxon>
        <taxon>Fungi</taxon>
        <taxon>Dikarya</taxon>
        <taxon>Ascomycota</taxon>
        <taxon>Pezizomycotina</taxon>
        <taxon>Eurotiomycetes</taxon>
        <taxon>Eurotiomycetidae</taxon>
        <taxon>Eurotiales</taxon>
        <taxon>Aspergillaceae</taxon>
        <taxon>Penicillium</taxon>
    </lineage>
</organism>
<dbReference type="AlphaFoldDB" id="W6QG43"/>
<evidence type="ECO:0000256" key="2">
    <source>
        <dbReference type="ARBA" id="ARBA00004370"/>
    </source>
</evidence>
<evidence type="ECO:0000256" key="6">
    <source>
        <dbReference type="ARBA" id="ARBA00022723"/>
    </source>
</evidence>
<dbReference type="GO" id="GO:0016705">
    <property type="term" value="F:oxidoreductase activity, acting on paired donors, with incorporation or reduction of molecular oxygen"/>
    <property type="evidence" value="ECO:0007669"/>
    <property type="project" value="InterPro"/>
</dbReference>
<dbReference type="OMA" id="WVEMRIA"/>
<accession>W6QG43</accession>
<name>W6QG43_PENRF</name>
<protein>
    <submittedName>
        <fullName evidence="15">Cytochrome P450</fullName>
    </submittedName>
</protein>
<dbReference type="PANTHER" id="PTHR24305">
    <property type="entry name" value="CYTOCHROME P450"/>
    <property type="match status" value="1"/>
</dbReference>
<evidence type="ECO:0000256" key="3">
    <source>
        <dbReference type="ARBA" id="ARBA00010617"/>
    </source>
</evidence>
<dbReference type="InterPro" id="IPR036396">
    <property type="entry name" value="Cyt_P450_sf"/>
</dbReference>
<dbReference type="PRINTS" id="PR00385">
    <property type="entry name" value="P450"/>
</dbReference>
<keyword evidence="9 12" id="KW-0408">Iron</keyword>
<dbReference type="SUPFAM" id="SSF48264">
    <property type="entry name" value="Cytochrome P450"/>
    <property type="match status" value="1"/>
</dbReference>
<dbReference type="InterPro" id="IPR001128">
    <property type="entry name" value="Cyt_P450"/>
</dbReference>
<evidence type="ECO:0000313" key="15">
    <source>
        <dbReference type="EMBL" id="CDM28622.1"/>
    </source>
</evidence>
<feature type="binding site" description="axial binding residue" evidence="12">
    <location>
        <position position="456"/>
    </location>
    <ligand>
        <name>heme</name>
        <dbReference type="ChEBI" id="CHEBI:30413"/>
    </ligand>
    <ligandPart>
        <name>Fe</name>
        <dbReference type="ChEBI" id="CHEBI:18248"/>
    </ligandPart>
</feature>
<keyword evidence="16" id="KW-1185">Reference proteome</keyword>
<dbReference type="GO" id="GO:0043386">
    <property type="term" value="P:mycotoxin biosynthetic process"/>
    <property type="evidence" value="ECO:0007669"/>
    <property type="project" value="UniProtKB-ARBA"/>
</dbReference>
<dbReference type="GO" id="GO:0004497">
    <property type="term" value="F:monooxygenase activity"/>
    <property type="evidence" value="ECO:0007669"/>
    <property type="project" value="UniProtKB-KW"/>
</dbReference>
<evidence type="ECO:0000256" key="7">
    <source>
        <dbReference type="ARBA" id="ARBA00022989"/>
    </source>
</evidence>
<reference evidence="15" key="1">
    <citation type="journal article" date="2014" name="Nat. Commun.">
        <title>Multiple recent horizontal transfers of a large genomic region in cheese making fungi.</title>
        <authorList>
            <person name="Cheeseman K."/>
            <person name="Ropars J."/>
            <person name="Renault P."/>
            <person name="Dupont J."/>
            <person name="Gouzy J."/>
            <person name="Branca A."/>
            <person name="Abraham A.L."/>
            <person name="Ceppi M."/>
            <person name="Conseiller E."/>
            <person name="Debuchy R."/>
            <person name="Malagnac F."/>
            <person name="Goarin A."/>
            <person name="Silar P."/>
            <person name="Lacoste S."/>
            <person name="Sallet E."/>
            <person name="Bensimon A."/>
            <person name="Giraud T."/>
            <person name="Brygoo Y."/>
        </authorList>
    </citation>
    <scope>NUCLEOTIDE SEQUENCE [LARGE SCALE GENOMIC DNA]</scope>
    <source>
        <strain evidence="15">FM164</strain>
    </source>
</reference>
<comment type="similarity">
    <text evidence="3 13">Belongs to the cytochrome P450 family.</text>
</comment>
<evidence type="ECO:0000256" key="5">
    <source>
        <dbReference type="ARBA" id="ARBA00022692"/>
    </source>
</evidence>
<dbReference type="PRINTS" id="PR00463">
    <property type="entry name" value="EP450I"/>
</dbReference>
<dbReference type="GO" id="GO:0005506">
    <property type="term" value="F:iron ion binding"/>
    <property type="evidence" value="ECO:0007669"/>
    <property type="project" value="InterPro"/>
</dbReference>
<evidence type="ECO:0000256" key="4">
    <source>
        <dbReference type="ARBA" id="ARBA00022617"/>
    </source>
</evidence>
<dbReference type="GO" id="GO:0016020">
    <property type="term" value="C:membrane"/>
    <property type="evidence" value="ECO:0007669"/>
    <property type="project" value="UniProtKB-SubCell"/>
</dbReference>